<keyword evidence="3" id="KW-1185">Reference proteome</keyword>
<proteinExistence type="predicted"/>
<feature type="domain" description="Glycosyltransferase 2-like" evidence="1">
    <location>
        <begin position="5"/>
        <end position="127"/>
    </location>
</feature>
<sequence length="299" mass="33611">MTLDIMMPFWGRFDHFRIAVESVLAQTDGDWRLTILDDQYPDPEPGRWAQTLGDERVTYLRNDENLKPSRNYNKAVSLATSEFVTIMGCDDVMLPGYVRRVRELMAEFPDADIIQPGVRVIDENGAVTTPLADRVKALYRFGGTGARRFSGERLATSLLRGNWTYFPSLAWRTSRLSGGFRTDLDVVQDLAMLLTITFDGGNLVLDDEIVFEYRRHSTSLSSVTGPDGSKFRQERSLFEQAAAECAARGWHRAARAARIHATSRLNALSELPGAIRHGNRVGRSTLTRHVLGLPYRSAE</sequence>
<dbReference type="Proteomes" id="UP001160142">
    <property type="component" value="Unassembled WGS sequence"/>
</dbReference>
<accession>A0ABT6KNX1</accession>
<dbReference type="RefSeq" id="WP_322134009.1">
    <property type="nucleotide sequence ID" value="NZ_CP085036.1"/>
</dbReference>
<dbReference type="InterPro" id="IPR001173">
    <property type="entry name" value="Glyco_trans_2-like"/>
</dbReference>
<evidence type="ECO:0000313" key="3">
    <source>
        <dbReference type="Proteomes" id="UP001160142"/>
    </source>
</evidence>
<organism evidence="2 3">
    <name type="scientific">Antiquaquibacter oligotrophicus</name>
    <dbReference type="NCBI Taxonomy" id="2880260"/>
    <lineage>
        <taxon>Bacteria</taxon>
        <taxon>Bacillati</taxon>
        <taxon>Actinomycetota</taxon>
        <taxon>Actinomycetes</taxon>
        <taxon>Micrococcales</taxon>
        <taxon>Microbacteriaceae</taxon>
        <taxon>Antiquaquibacter</taxon>
    </lineage>
</organism>
<dbReference type="Gene3D" id="3.90.550.10">
    <property type="entry name" value="Spore Coat Polysaccharide Biosynthesis Protein SpsA, Chain A"/>
    <property type="match status" value="1"/>
</dbReference>
<dbReference type="PANTHER" id="PTHR22916">
    <property type="entry name" value="GLYCOSYLTRANSFERASE"/>
    <property type="match status" value="1"/>
</dbReference>
<dbReference type="EMBL" id="JARXVQ010000001">
    <property type="protein sequence ID" value="MDH6181702.1"/>
    <property type="molecule type" value="Genomic_DNA"/>
</dbReference>
<dbReference type="Pfam" id="PF00535">
    <property type="entry name" value="Glycos_transf_2"/>
    <property type="match status" value="1"/>
</dbReference>
<dbReference type="PANTHER" id="PTHR22916:SF3">
    <property type="entry name" value="UDP-GLCNAC:BETAGAL BETA-1,3-N-ACETYLGLUCOSAMINYLTRANSFERASE-LIKE PROTEIN 1"/>
    <property type="match status" value="1"/>
</dbReference>
<reference evidence="2 3" key="1">
    <citation type="submission" date="2023-04" db="EMBL/GenBank/DDBJ databases">
        <title>Genome Encyclopedia of Bacteria and Archaea VI: Functional Genomics of Type Strains.</title>
        <authorList>
            <person name="Whitman W."/>
        </authorList>
    </citation>
    <scope>NUCLEOTIDE SEQUENCE [LARGE SCALE GENOMIC DNA]</scope>
    <source>
        <strain evidence="2 3">SG_E_30_P1</strain>
    </source>
</reference>
<protein>
    <submittedName>
        <fullName evidence="2">Glycosyltransferase involved in cell wall biosynthesis</fullName>
    </submittedName>
</protein>
<evidence type="ECO:0000313" key="2">
    <source>
        <dbReference type="EMBL" id="MDH6181702.1"/>
    </source>
</evidence>
<name>A0ABT6KNX1_9MICO</name>
<dbReference type="SUPFAM" id="SSF53448">
    <property type="entry name" value="Nucleotide-diphospho-sugar transferases"/>
    <property type="match status" value="1"/>
</dbReference>
<evidence type="ECO:0000259" key="1">
    <source>
        <dbReference type="Pfam" id="PF00535"/>
    </source>
</evidence>
<comment type="caution">
    <text evidence="2">The sequence shown here is derived from an EMBL/GenBank/DDBJ whole genome shotgun (WGS) entry which is preliminary data.</text>
</comment>
<gene>
    <name evidence="2" type="ORF">M2152_001884</name>
</gene>
<dbReference type="InterPro" id="IPR029044">
    <property type="entry name" value="Nucleotide-diphossugar_trans"/>
</dbReference>